<evidence type="ECO:0000256" key="4">
    <source>
        <dbReference type="ARBA" id="ARBA00016402"/>
    </source>
</evidence>
<evidence type="ECO:0000256" key="2">
    <source>
        <dbReference type="ARBA" id="ARBA00004584"/>
    </source>
</evidence>
<evidence type="ECO:0000256" key="1">
    <source>
        <dbReference type="ARBA" id="ARBA00004123"/>
    </source>
</evidence>
<feature type="region of interest" description="Disordered" evidence="11">
    <location>
        <begin position="28"/>
        <end position="197"/>
    </location>
</feature>
<feature type="compositionally biased region" description="Basic residues" evidence="11">
    <location>
        <begin position="173"/>
        <end position="183"/>
    </location>
</feature>
<keyword evidence="7" id="KW-0539">Nucleus</keyword>
<proteinExistence type="inferred from homology"/>
<evidence type="ECO:0000313" key="13">
    <source>
        <dbReference type="RefSeq" id="XP_072857498.1"/>
    </source>
</evidence>
<evidence type="ECO:0000256" key="6">
    <source>
        <dbReference type="ARBA" id="ARBA00023054"/>
    </source>
</evidence>
<name>A0ABM5GIL6_9SAUR</name>
<keyword evidence="12" id="KW-1185">Reference proteome</keyword>
<protein>
    <recommendedName>
        <fullName evidence="4">Centromere protein U</fullName>
    </recommendedName>
    <alternativeName>
        <fullName evidence="9">MLF1-interacting protein</fullName>
    </alternativeName>
</protein>
<evidence type="ECO:0000256" key="5">
    <source>
        <dbReference type="ARBA" id="ARBA00022454"/>
    </source>
</evidence>
<dbReference type="PANTHER" id="PTHR32222">
    <property type="entry name" value="CENTROMERE PROTEIN U"/>
    <property type="match status" value="1"/>
</dbReference>
<evidence type="ECO:0000256" key="10">
    <source>
        <dbReference type="SAM" id="Coils"/>
    </source>
</evidence>
<feature type="compositionally biased region" description="Polar residues" evidence="11">
    <location>
        <begin position="124"/>
        <end position="152"/>
    </location>
</feature>
<feature type="compositionally biased region" description="Basic and acidic residues" evidence="11">
    <location>
        <begin position="153"/>
        <end position="170"/>
    </location>
</feature>
<dbReference type="Proteomes" id="UP001652642">
    <property type="component" value="Chromosome 5"/>
</dbReference>
<gene>
    <name evidence="13" type="primary">CENPU</name>
</gene>
<dbReference type="GeneID" id="110083547"/>
<dbReference type="RefSeq" id="XP_072857498.1">
    <property type="nucleotide sequence ID" value="XM_073001397.1"/>
</dbReference>
<keyword evidence="5" id="KW-0158">Chromosome</keyword>
<evidence type="ECO:0000256" key="3">
    <source>
        <dbReference type="ARBA" id="ARBA00010440"/>
    </source>
</evidence>
<evidence type="ECO:0000256" key="7">
    <source>
        <dbReference type="ARBA" id="ARBA00023242"/>
    </source>
</evidence>
<organism evidence="12 13">
    <name type="scientific">Pogona vitticeps</name>
    <name type="common">central bearded dragon</name>
    <dbReference type="NCBI Taxonomy" id="103695"/>
    <lineage>
        <taxon>Eukaryota</taxon>
        <taxon>Metazoa</taxon>
        <taxon>Chordata</taxon>
        <taxon>Craniata</taxon>
        <taxon>Vertebrata</taxon>
        <taxon>Euteleostomi</taxon>
        <taxon>Lepidosauria</taxon>
        <taxon>Squamata</taxon>
        <taxon>Bifurcata</taxon>
        <taxon>Unidentata</taxon>
        <taxon>Episquamata</taxon>
        <taxon>Toxicofera</taxon>
        <taxon>Iguania</taxon>
        <taxon>Acrodonta</taxon>
        <taxon>Agamidae</taxon>
        <taxon>Amphibolurinae</taxon>
        <taxon>Pogona</taxon>
    </lineage>
</organism>
<feature type="coiled-coil region" evidence="10">
    <location>
        <begin position="286"/>
        <end position="347"/>
    </location>
</feature>
<evidence type="ECO:0000256" key="9">
    <source>
        <dbReference type="ARBA" id="ARBA00031456"/>
    </source>
</evidence>
<evidence type="ECO:0000256" key="11">
    <source>
        <dbReference type="SAM" id="MobiDB-lite"/>
    </source>
</evidence>
<keyword evidence="8" id="KW-0137">Centromere</keyword>
<feature type="compositionally biased region" description="Basic residues" evidence="11">
    <location>
        <begin position="44"/>
        <end position="72"/>
    </location>
</feature>
<comment type="similarity">
    <text evidence="3">Belongs to the CENP-U/AME1 family.</text>
</comment>
<evidence type="ECO:0000313" key="12">
    <source>
        <dbReference type="Proteomes" id="UP001652642"/>
    </source>
</evidence>
<accession>A0ABM5GIL6</accession>
<sequence>MRKREKEKWRALKYCTSNLDKLSSVTITGQVSERSRGSDGSQRLIRKMSKRKRRDSKKRPGKQQAKLVHRSRFLPPEEPDVSSILKIPGNEQMEEPDDLFEHPLHSTAMSAYAQDGSEKDQYSEQDGGTSNSSDSKTEQRNAIGSKNCQTLKSRVERDESEEEPVKDNMMPRRSAKSHKRRKQASPETEQDCPDDPHLIKVWVPKGLKKVASRITESDVILDEFGKITAKYRQGVESKICRKAIDSFYAGFKDQLIKAITDAEELKNAKLKNTKMIRTTNKKRQRLIEVKEELIRTEPQLKKLERERAELKGKISSLRNAVQLVTDLKDLQQKYANERKENQQEKVVYGVSSLPALLVESRRILGAEGHFRSINAKLEQALDLQKKN</sequence>
<dbReference type="PANTHER" id="PTHR32222:SF1">
    <property type="entry name" value="CENTROMERE PROTEIN U"/>
    <property type="match status" value="1"/>
</dbReference>
<evidence type="ECO:0000256" key="8">
    <source>
        <dbReference type="ARBA" id="ARBA00023328"/>
    </source>
</evidence>
<dbReference type="Pfam" id="PF13097">
    <property type="entry name" value="CENP-U"/>
    <property type="match status" value="1"/>
</dbReference>
<dbReference type="InterPro" id="IPR025214">
    <property type="entry name" value="CENP-U"/>
</dbReference>
<comment type="subcellular location">
    <subcellularLocation>
        <location evidence="2">Chromosome</location>
        <location evidence="2">Centromere</location>
    </subcellularLocation>
    <subcellularLocation>
        <location evidence="1">Nucleus</location>
    </subcellularLocation>
</comment>
<reference evidence="13" key="1">
    <citation type="submission" date="2025-08" db="UniProtKB">
        <authorList>
            <consortium name="RefSeq"/>
        </authorList>
    </citation>
    <scope>IDENTIFICATION</scope>
</reference>
<keyword evidence="6 10" id="KW-0175">Coiled coil</keyword>